<reference evidence="1" key="2">
    <citation type="submission" date="2021-03" db="UniProtKB">
        <authorList>
            <consortium name="EnsemblPlants"/>
        </authorList>
    </citation>
    <scope>IDENTIFICATION</scope>
</reference>
<sequence>MTRVRSDGTLTFGDGGVFPLGPNQVYSILGIPMEKMTVPRGVDMDCVKESKKVNMIINRYGIGSNKGTISLVEASKSLCPVDSSCNLMKL</sequence>
<proteinExistence type="predicted"/>
<dbReference type="Proteomes" id="UP000596660">
    <property type="component" value="Unplaced"/>
</dbReference>
<protein>
    <submittedName>
        <fullName evidence="1">Uncharacterized protein</fullName>
    </submittedName>
</protein>
<dbReference type="Gramene" id="AUR62037616-RA">
    <property type="protein sequence ID" value="AUR62037616-RA:cds"/>
    <property type="gene ID" value="AUR62037616"/>
</dbReference>
<evidence type="ECO:0000313" key="1">
    <source>
        <dbReference type="EnsemblPlants" id="AUR62037616-RA:cds"/>
    </source>
</evidence>
<evidence type="ECO:0000313" key="2">
    <source>
        <dbReference type="Proteomes" id="UP000596660"/>
    </source>
</evidence>
<dbReference type="AlphaFoldDB" id="A0A803MZ39"/>
<keyword evidence="2" id="KW-1185">Reference proteome</keyword>
<dbReference type="EnsemblPlants" id="AUR62037616-RA">
    <property type="protein sequence ID" value="AUR62037616-RA:cds"/>
    <property type="gene ID" value="AUR62037616"/>
</dbReference>
<accession>A0A803MZ39</accession>
<reference evidence="1" key="1">
    <citation type="journal article" date="2017" name="Nature">
        <title>The genome of Chenopodium quinoa.</title>
        <authorList>
            <person name="Jarvis D.E."/>
            <person name="Ho Y.S."/>
            <person name="Lightfoot D.J."/>
            <person name="Schmoeckel S.M."/>
            <person name="Li B."/>
            <person name="Borm T.J.A."/>
            <person name="Ohyanagi H."/>
            <person name="Mineta K."/>
            <person name="Michell C.T."/>
            <person name="Saber N."/>
            <person name="Kharbatia N.M."/>
            <person name="Rupper R.R."/>
            <person name="Sharp A.R."/>
            <person name="Dally N."/>
            <person name="Boughton B.A."/>
            <person name="Woo Y.H."/>
            <person name="Gao G."/>
            <person name="Schijlen E.G.W.M."/>
            <person name="Guo X."/>
            <person name="Momin A.A."/>
            <person name="Negrao S."/>
            <person name="Al-Babili S."/>
            <person name="Gehring C."/>
            <person name="Roessner U."/>
            <person name="Jung C."/>
            <person name="Murphy K."/>
            <person name="Arold S.T."/>
            <person name="Gojobori T."/>
            <person name="van der Linden C.G."/>
            <person name="van Loo E.N."/>
            <person name="Jellen E.N."/>
            <person name="Maughan P.J."/>
            <person name="Tester M."/>
        </authorList>
    </citation>
    <scope>NUCLEOTIDE SEQUENCE [LARGE SCALE GENOMIC DNA]</scope>
    <source>
        <strain evidence="1">cv. PI 614886</strain>
    </source>
</reference>
<name>A0A803MZ39_CHEQI</name>
<organism evidence="1 2">
    <name type="scientific">Chenopodium quinoa</name>
    <name type="common">Quinoa</name>
    <dbReference type="NCBI Taxonomy" id="63459"/>
    <lineage>
        <taxon>Eukaryota</taxon>
        <taxon>Viridiplantae</taxon>
        <taxon>Streptophyta</taxon>
        <taxon>Embryophyta</taxon>
        <taxon>Tracheophyta</taxon>
        <taxon>Spermatophyta</taxon>
        <taxon>Magnoliopsida</taxon>
        <taxon>eudicotyledons</taxon>
        <taxon>Gunneridae</taxon>
        <taxon>Pentapetalae</taxon>
        <taxon>Caryophyllales</taxon>
        <taxon>Chenopodiaceae</taxon>
        <taxon>Chenopodioideae</taxon>
        <taxon>Atripliceae</taxon>
        <taxon>Chenopodium</taxon>
    </lineage>
</organism>